<comment type="catalytic activity">
    <reaction evidence="9">
        <text>tRNA(Ile) + L-isoleucine + ATP = L-isoleucyl-tRNA(Ile) + AMP + diphosphate</text>
        <dbReference type="Rhea" id="RHEA:11060"/>
        <dbReference type="Rhea" id="RHEA-COMP:9666"/>
        <dbReference type="Rhea" id="RHEA-COMP:9695"/>
        <dbReference type="ChEBI" id="CHEBI:30616"/>
        <dbReference type="ChEBI" id="CHEBI:33019"/>
        <dbReference type="ChEBI" id="CHEBI:58045"/>
        <dbReference type="ChEBI" id="CHEBI:78442"/>
        <dbReference type="ChEBI" id="CHEBI:78528"/>
        <dbReference type="ChEBI" id="CHEBI:456215"/>
        <dbReference type="EC" id="6.1.1.5"/>
    </reaction>
</comment>
<dbReference type="SUPFAM" id="SSF47323">
    <property type="entry name" value="Anticodon-binding domain of a subclass of class I aminoacyl-tRNA synthetases"/>
    <property type="match status" value="1"/>
</dbReference>
<dbReference type="InterPro" id="IPR033709">
    <property type="entry name" value="Anticodon_Ile_ABEc"/>
</dbReference>
<evidence type="ECO:0000256" key="7">
    <source>
        <dbReference type="ARBA" id="ARBA00023146"/>
    </source>
</evidence>
<evidence type="ECO:0000313" key="18">
    <source>
        <dbReference type="Proteomes" id="UP000799421"/>
    </source>
</evidence>
<feature type="domain" description="Uso1/p115-like vesicle tethering protein C-terminal" evidence="15">
    <location>
        <begin position="895"/>
        <end position="1003"/>
    </location>
</feature>
<dbReference type="InterPro" id="IPR006955">
    <property type="entry name" value="Uso1_p115_C"/>
</dbReference>
<dbReference type="GO" id="GO:0002161">
    <property type="term" value="F:aminoacyl-tRNA deacylase activity"/>
    <property type="evidence" value="ECO:0007669"/>
    <property type="project" value="InterPro"/>
</dbReference>
<dbReference type="PRINTS" id="PR00984">
    <property type="entry name" value="TRNASYNTHILE"/>
</dbReference>
<dbReference type="Gene3D" id="1.25.10.10">
    <property type="entry name" value="Leucine-rich Repeat Variant"/>
    <property type="match status" value="1"/>
</dbReference>
<feature type="domain" description="Vesicle tethering protein Uso1/P115-like head" evidence="14">
    <location>
        <begin position="357"/>
        <end position="651"/>
    </location>
</feature>
<keyword evidence="7 17" id="KW-0030">Aminoacyl-tRNA synthetase</keyword>
<feature type="coiled-coil region" evidence="11">
    <location>
        <begin position="674"/>
        <end position="780"/>
    </location>
</feature>
<keyword evidence="11" id="KW-0175">Coiled coil</keyword>
<evidence type="ECO:0000256" key="1">
    <source>
        <dbReference type="ARBA" id="ARBA00005594"/>
    </source>
</evidence>
<dbReference type="GO" id="GO:0006886">
    <property type="term" value="P:intracellular protein transport"/>
    <property type="evidence" value="ECO:0007669"/>
    <property type="project" value="InterPro"/>
</dbReference>
<gene>
    <name evidence="17" type="ORF">K470DRAFT_263679</name>
</gene>
<dbReference type="PANTHER" id="PTHR42780:SF1">
    <property type="entry name" value="ISOLEUCINE--TRNA LIGASE, CYTOPLASMIC"/>
    <property type="match status" value="1"/>
</dbReference>
<dbReference type="SUPFAM" id="SSF48371">
    <property type="entry name" value="ARM repeat"/>
    <property type="match status" value="1"/>
</dbReference>
<proteinExistence type="inferred from homology"/>
<keyword evidence="4" id="KW-0547">Nucleotide-binding</keyword>
<dbReference type="SUPFAM" id="SSF50677">
    <property type="entry name" value="ValRS/IleRS/LeuRS editing domain"/>
    <property type="match status" value="1"/>
</dbReference>
<dbReference type="SUPFAM" id="SSF52374">
    <property type="entry name" value="Nucleotidylyl transferase"/>
    <property type="match status" value="1"/>
</dbReference>
<dbReference type="InterPro" id="IPR011989">
    <property type="entry name" value="ARM-like"/>
</dbReference>
<evidence type="ECO:0000256" key="9">
    <source>
        <dbReference type="ARBA" id="ARBA00048359"/>
    </source>
</evidence>
<evidence type="ECO:0000256" key="4">
    <source>
        <dbReference type="ARBA" id="ARBA00022741"/>
    </source>
</evidence>
<dbReference type="InterPro" id="IPR009080">
    <property type="entry name" value="tRNAsynth_Ia_anticodon-bd"/>
</dbReference>
<dbReference type="GO" id="GO:0048280">
    <property type="term" value="P:vesicle fusion with Golgi apparatus"/>
    <property type="evidence" value="ECO:0007669"/>
    <property type="project" value="InterPro"/>
</dbReference>
<dbReference type="EC" id="6.1.1.5" evidence="2"/>
<reference evidence="17" key="1">
    <citation type="journal article" date="2020" name="Stud. Mycol.">
        <title>101 Dothideomycetes genomes: a test case for predicting lifestyles and emergence of pathogens.</title>
        <authorList>
            <person name="Haridas S."/>
            <person name="Albert R."/>
            <person name="Binder M."/>
            <person name="Bloem J."/>
            <person name="Labutti K."/>
            <person name="Salamov A."/>
            <person name="Andreopoulos B."/>
            <person name="Baker S."/>
            <person name="Barry K."/>
            <person name="Bills G."/>
            <person name="Bluhm B."/>
            <person name="Cannon C."/>
            <person name="Castanera R."/>
            <person name="Culley D."/>
            <person name="Daum C."/>
            <person name="Ezra D."/>
            <person name="Gonzalez J."/>
            <person name="Henrissat B."/>
            <person name="Kuo A."/>
            <person name="Liang C."/>
            <person name="Lipzen A."/>
            <person name="Lutzoni F."/>
            <person name="Magnuson J."/>
            <person name="Mondo S."/>
            <person name="Nolan M."/>
            <person name="Ohm R."/>
            <person name="Pangilinan J."/>
            <person name="Park H.-J."/>
            <person name="Ramirez L."/>
            <person name="Alfaro M."/>
            <person name="Sun H."/>
            <person name="Tritt A."/>
            <person name="Yoshinaga Y."/>
            <person name="Zwiers L.-H."/>
            <person name="Turgeon B."/>
            <person name="Goodwin S."/>
            <person name="Spatafora J."/>
            <person name="Crous P."/>
            <person name="Grigoriev I."/>
        </authorList>
    </citation>
    <scope>NUCLEOTIDE SEQUENCE</scope>
    <source>
        <strain evidence="17">CBS 480.64</strain>
    </source>
</reference>
<keyword evidence="5" id="KW-0067">ATP-binding</keyword>
<dbReference type="Pfam" id="PF19302">
    <property type="entry name" value="DUF5915"/>
    <property type="match status" value="1"/>
</dbReference>
<dbReference type="Pfam" id="PF04871">
    <property type="entry name" value="Uso1_p115_C"/>
    <property type="match status" value="1"/>
</dbReference>
<feature type="compositionally biased region" description="Acidic residues" evidence="12">
    <location>
        <begin position="992"/>
        <end position="1004"/>
    </location>
</feature>
<dbReference type="GO" id="GO:0006428">
    <property type="term" value="P:isoleucyl-tRNA aminoacylation"/>
    <property type="evidence" value="ECO:0007669"/>
    <property type="project" value="InterPro"/>
</dbReference>
<evidence type="ECO:0000259" key="14">
    <source>
        <dbReference type="Pfam" id="PF04869"/>
    </source>
</evidence>
<dbReference type="GO" id="GO:0000139">
    <property type="term" value="C:Golgi membrane"/>
    <property type="evidence" value="ECO:0007669"/>
    <property type="project" value="InterPro"/>
</dbReference>
<dbReference type="GO" id="GO:0000049">
    <property type="term" value="F:tRNA binding"/>
    <property type="evidence" value="ECO:0007669"/>
    <property type="project" value="InterPro"/>
</dbReference>
<evidence type="ECO:0000256" key="6">
    <source>
        <dbReference type="ARBA" id="ARBA00022917"/>
    </source>
</evidence>
<dbReference type="Gene3D" id="3.40.50.620">
    <property type="entry name" value="HUPs"/>
    <property type="match status" value="2"/>
</dbReference>
<keyword evidence="3" id="KW-0436">Ligase</keyword>
<evidence type="ECO:0000259" key="15">
    <source>
        <dbReference type="Pfam" id="PF04871"/>
    </source>
</evidence>
<evidence type="ECO:0000256" key="11">
    <source>
        <dbReference type="SAM" id="Coils"/>
    </source>
</evidence>
<dbReference type="PROSITE" id="PS00178">
    <property type="entry name" value="AA_TRNA_LIGASE_I"/>
    <property type="match status" value="1"/>
</dbReference>
<dbReference type="EMBL" id="MU005972">
    <property type="protein sequence ID" value="KAF2861552.1"/>
    <property type="molecule type" value="Genomic_DNA"/>
</dbReference>
<protein>
    <recommendedName>
        <fullName evidence="10">Isoleucine--tRNA ligase, cytoplasmic</fullName>
        <ecNumber evidence="2">6.1.1.5</ecNumber>
    </recommendedName>
    <alternativeName>
        <fullName evidence="8">Isoleucyl-tRNA synthetase</fullName>
    </alternativeName>
</protein>
<dbReference type="FunFam" id="3.40.50.620:FF:000133">
    <property type="entry name" value="Isoleucyl-tRNA synthetase, cytoplasmic"/>
    <property type="match status" value="1"/>
</dbReference>
<dbReference type="GO" id="GO:0004822">
    <property type="term" value="F:isoleucine-tRNA ligase activity"/>
    <property type="evidence" value="ECO:0007669"/>
    <property type="project" value="UniProtKB-EC"/>
</dbReference>
<evidence type="ECO:0000256" key="5">
    <source>
        <dbReference type="ARBA" id="ARBA00022840"/>
    </source>
</evidence>
<keyword evidence="6" id="KW-0648">Protein biosynthesis</keyword>
<dbReference type="Pfam" id="PF00133">
    <property type="entry name" value="tRNA-synt_1"/>
    <property type="match status" value="1"/>
</dbReference>
<dbReference type="CDD" id="cd00818">
    <property type="entry name" value="IleRS_core"/>
    <property type="match status" value="1"/>
</dbReference>
<evidence type="ECO:0000256" key="12">
    <source>
        <dbReference type="SAM" id="MobiDB-lite"/>
    </source>
</evidence>
<feature type="region of interest" description="Disordered" evidence="12">
    <location>
        <begin position="64"/>
        <end position="85"/>
    </location>
</feature>
<evidence type="ECO:0000256" key="10">
    <source>
        <dbReference type="ARBA" id="ARBA00069879"/>
    </source>
</evidence>
<feature type="domain" description="Aminoacyl-tRNA synthetase class Ia" evidence="13">
    <location>
        <begin position="1021"/>
        <end position="1688"/>
    </location>
</feature>
<keyword evidence="18" id="KW-1185">Reference proteome</keyword>
<sequence>MLKTPPMQSATNAIDVLCGRLRSSTLLEDRRVAIVSLRSFAKQYPASVASGSLRELVSTLRRDGLGETSSSDRSGGRRRSEDSGDVDTVRLVLETLQMLFNPDSNSPEASDEIAYFLADEFVMREDNLNLLLSLLDPESPVADYYARLYSVQLLQAICAARPDRLQESILHVPLGISRLVGVLDDVKDAVRNAGLLLLVDLTIGASEDLRKIVAFEDVFARIFNLIASEGGLGEAGITAQDALSLLNNLLASSASNRIMFRESGGVTQMAQLLQQAFPPAEDEVEYLRQGRERAAWGLLQLMSSFFEPGATGTPQNQLAFFRVGLAQILLDLGFSAEFPTAIRALALKNVTAMIASNAALQEAVATLTVEAPATHETNGTDTGKKPRAYLIEALLDLSLDSSLGTDPSLRTAACHLIQAYLGNHERIKEHFLTRAISGHEQHEKASNVVSILLQSDVDPSSSRFASWIISDLIYGNTQAKAAFAALKEGEGGEEEDILSSTQTIGSYLASSLQSSDISQVAAYGSVLVILLWDYTDGVNDLLSEGSALINALVGTVDTSKDPFLAGISAALLGTIYEFSTKDSPIPRRKIASILREKVTSPKYMQSILSFRRHPSIRDHALYSITQPQDDLFPTTFIDLFTIEIRRLTKAIDKDPGIEVIPFSHQTSGVDRDILDELRQQLQTKDETLTQRNRELSERDQTILLLEQQREQDRTASTKDLQAANAAAERLTKINQSLQSTHQAETEEVVAKHKEALDQLRRRQELEVKRLENANLAAVEKVQREADRRISEQAAISTLKGQEYEKRLAEMGNALRAEQSRHKEAAGRLEEVTARYEEIDASAKAAEGSLSEMKIRCEVCEREVGRLRRENEVLKEEVERGKVEEGNKLEEVGKLRGLVEELRREIKGREEELKAEREGYNELEGELESVKGKLQAALEKGKENNGGKGEIEKVKKEAKEAKEELEAMLLVMGELESKRDEYKEKVKKLGGEVTDEEDEESEEDATSAAMGTINFPSEEERVLAEWEKIDAFHRQLELTKDDPPYVFYDGPPFATGSPHYGHLLASTIKDIIPRYWAMRGRYVERRFGWDTHGVPIEQIIDKQLQDELGVRGRAAVDKVGIAEYNRRCREVVLTYAGEWRRVISRLGRWIDFDRDYKTMDMSFMESCWWVFAQLYRKGLVYHGARVLPYSTALNTPLSKSEANEDYRMVQDPAITVNFPLLPVEKQVENVRETVKKIFEAADGKQVCFIAWTTTPWTLPSNIALCVNASYDYLLVHDVKSDNVYIMLESGLKELYKSQAKDKSKDFKLLSLKVKGAELHNIRYEPLFDYFTGEFGEAGFKVLVDDYVKQESGVGVVHQAPAFGEDDYRVAWREGVISGERAPPNPLTVSGEYTAQVPDFEGQHVKAADKNIINLLQTKGRLVRKSQITHSYPYCPRSKTPLIQRAVPSWFIKVDQVVPDLLSNLDKTYWVPNSIKTGRFHEWLKQARDWNVSRNRFWGTPLPLWVSDDMKEIICVSSAAELKSLSGYTGELKDLHRDTVDKITILSQQGKGTLHRVEEVFDCWFESGSMPYASSHYPFSFPDYDPSDPESGLSQTTGPGKHLFQKYPGDFIAEGLDQTRGWFYTLSILGTHLFNTFPYKNCVTNGIVLAEDGKKMSKSLKNFPDPMLIVDKFGSDALRLYLIDSPVVRGEPLRFSESGVRQIVSGVLLPLWNSYNFFAQQAALLKKTTGEAFIFNPTLTQSNTNVMDRWILAATQSLLEYVNREMEAYRLYTVVPRLLKMVDDTTNWYIRFNRSRLKGQTDEEDTLHALNTLFDVLMTLIRALAPFIPFLTDNIFLRMVEHLPKGEGDKRSVHFMGFPTVRSELYDPIVERRVGRMQKVIDLGRYCRDKRTLSLKTPLKTLVVLHQDEEFLSDVKTLEGYISEELNVRDLVLTNDEAAYGVEYAVLPDVKSLGIKFKKDAGRVKSEVAKMGKEEIATFLAEGRVTVLGHELGKEDLRVKRGLATKAEGNYQEGVDGEIMVLLDATAYPELAQEGLAREVLNRIQRLRKRAGLVPTDDVKVAYEVVGGKEGEVVNMFEQQAGVFVKAANKGIERDGNSEGGDVIAEETTEVKELKLRLKLLRV</sequence>
<organism evidence="17 18">
    <name type="scientific">Piedraia hortae CBS 480.64</name>
    <dbReference type="NCBI Taxonomy" id="1314780"/>
    <lineage>
        <taxon>Eukaryota</taxon>
        <taxon>Fungi</taxon>
        <taxon>Dikarya</taxon>
        <taxon>Ascomycota</taxon>
        <taxon>Pezizomycotina</taxon>
        <taxon>Dothideomycetes</taxon>
        <taxon>Dothideomycetidae</taxon>
        <taxon>Capnodiales</taxon>
        <taxon>Piedraiaceae</taxon>
        <taxon>Piedraia</taxon>
    </lineage>
</organism>
<dbReference type="InterPro" id="IPR006953">
    <property type="entry name" value="Vesicle_Uso1_P115_head"/>
</dbReference>
<dbReference type="OrthoDB" id="1706657at2759"/>
<evidence type="ECO:0000313" key="17">
    <source>
        <dbReference type="EMBL" id="KAF2861552.1"/>
    </source>
</evidence>
<dbReference type="Pfam" id="PF08264">
    <property type="entry name" value="Anticodon_1"/>
    <property type="match status" value="1"/>
</dbReference>
<evidence type="ECO:0000259" key="16">
    <source>
        <dbReference type="Pfam" id="PF08264"/>
    </source>
</evidence>
<dbReference type="PANTHER" id="PTHR42780">
    <property type="entry name" value="SOLEUCYL-TRNA SYNTHETASE"/>
    <property type="match status" value="1"/>
</dbReference>
<evidence type="ECO:0000256" key="8">
    <source>
        <dbReference type="ARBA" id="ARBA00032665"/>
    </source>
</evidence>
<dbReference type="Proteomes" id="UP000799421">
    <property type="component" value="Unassembled WGS sequence"/>
</dbReference>
<dbReference type="NCBIfam" id="TIGR00392">
    <property type="entry name" value="ileS"/>
    <property type="match status" value="1"/>
</dbReference>
<accession>A0A6A7C2R1</accession>
<dbReference type="InterPro" id="IPR009008">
    <property type="entry name" value="Val/Leu/Ile-tRNA-synth_edit"/>
</dbReference>
<dbReference type="InterPro" id="IPR002301">
    <property type="entry name" value="Ile-tRNA-ligase"/>
</dbReference>
<dbReference type="InterPro" id="IPR016024">
    <property type="entry name" value="ARM-type_fold"/>
</dbReference>
<comment type="similarity">
    <text evidence="1">Belongs to the class-I aminoacyl-tRNA synthetase family.</text>
</comment>
<evidence type="ECO:0000259" key="13">
    <source>
        <dbReference type="Pfam" id="PF00133"/>
    </source>
</evidence>
<dbReference type="InterPro" id="IPR002300">
    <property type="entry name" value="aa-tRNA-synth_Ia"/>
</dbReference>
<dbReference type="Pfam" id="PF04869">
    <property type="entry name" value="Uso1_p115_head"/>
    <property type="match status" value="1"/>
</dbReference>
<dbReference type="CDD" id="cd07961">
    <property type="entry name" value="Anticodon_Ia_Ile_ABEc"/>
    <property type="match status" value="1"/>
</dbReference>
<feature type="domain" description="Methionyl/Valyl/Leucyl/Isoleucyl-tRNA synthetase anticodon-binding" evidence="16">
    <location>
        <begin position="1746"/>
        <end position="1899"/>
    </location>
</feature>
<dbReference type="InterPro" id="IPR014729">
    <property type="entry name" value="Rossmann-like_a/b/a_fold"/>
</dbReference>
<evidence type="ECO:0000256" key="2">
    <source>
        <dbReference type="ARBA" id="ARBA00013165"/>
    </source>
</evidence>
<name>A0A6A7C2R1_9PEZI</name>
<dbReference type="InterPro" id="IPR013155">
    <property type="entry name" value="M/V/L/I-tRNA-synth_anticd-bd"/>
</dbReference>
<evidence type="ECO:0000256" key="3">
    <source>
        <dbReference type="ARBA" id="ARBA00022598"/>
    </source>
</evidence>
<dbReference type="FunFam" id="1.10.730.10:FF:000004">
    <property type="entry name" value="Isoleucyl-tRNA synthetase, cytoplasmic"/>
    <property type="match status" value="1"/>
</dbReference>
<feature type="region of interest" description="Disordered" evidence="12">
    <location>
        <begin position="988"/>
        <end position="1007"/>
    </location>
</feature>
<dbReference type="GO" id="GO:0005524">
    <property type="term" value="F:ATP binding"/>
    <property type="evidence" value="ECO:0007669"/>
    <property type="project" value="UniProtKB-KW"/>
</dbReference>
<dbReference type="FunFam" id="3.40.50.620:FF:000023">
    <property type="entry name" value="Isoleucyl-tRNA synthetase,cytoplasmic"/>
    <property type="match status" value="1"/>
</dbReference>
<dbReference type="Gene3D" id="1.10.730.10">
    <property type="entry name" value="Isoleucyl-tRNA Synthetase, Domain 1"/>
    <property type="match status" value="1"/>
</dbReference>
<dbReference type="InterPro" id="IPR023586">
    <property type="entry name" value="Ile-tRNA-ligase_type2"/>
</dbReference>
<dbReference type="Gene3D" id="3.90.740.10">
    <property type="entry name" value="Valyl/Leucyl/Isoleucyl-tRNA synthetase, editing domain"/>
    <property type="match status" value="1"/>
</dbReference>
<dbReference type="InterPro" id="IPR001412">
    <property type="entry name" value="aa-tRNA-synth_I_CS"/>
</dbReference>